<name>A0A6I4VXU0_9BACL</name>
<dbReference type="Proteomes" id="UP000430692">
    <property type="component" value="Unassembled WGS sequence"/>
</dbReference>
<dbReference type="RefSeq" id="WP_160800629.1">
    <property type="nucleotide sequence ID" value="NZ_WUUL01000003.1"/>
</dbReference>
<reference evidence="1 2" key="1">
    <citation type="submission" date="2019-12" db="EMBL/GenBank/DDBJ databases">
        <title>Whole-genome analyses of novel actinobacteria.</title>
        <authorList>
            <person name="Sahin N."/>
            <person name="Saygin H."/>
        </authorList>
    </citation>
    <scope>NUCLEOTIDE SEQUENCE [LARGE SCALE GENOMIC DNA]</scope>
    <source>
        <strain evidence="1 2">KC615</strain>
    </source>
</reference>
<evidence type="ECO:0000313" key="2">
    <source>
        <dbReference type="Proteomes" id="UP000430692"/>
    </source>
</evidence>
<sequence>MLSMYLKGECHYVEAFVTHLKIAAFFHLVNRKPESRRGNRAYFTTNLFKPSLSPVSRVELVTMDNQVIEIELLHLAETRVNEHIRQISGLSYDIFSTPKR</sequence>
<keyword evidence="2" id="KW-1185">Reference proteome</keyword>
<proteinExistence type="predicted"/>
<comment type="caution">
    <text evidence="1">The sequence shown here is derived from an EMBL/GenBank/DDBJ whole genome shotgun (WGS) entry which is preliminary data.</text>
</comment>
<accession>A0A6I4VXU0</accession>
<evidence type="ECO:0000313" key="1">
    <source>
        <dbReference type="EMBL" id="MXQ53274.1"/>
    </source>
</evidence>
<protein>
    <submittedName>
        <fullName evidence="1">Uncharacterized protein</fullName>
    </submittedName>
</protein>
<organism evidence="1 2">
    <name type="scientific">Shimazuella alba</name>
    <dbReference type="NCBI Taxonomy" id="2690964"/>
    <lineage>
        <taxon>Bacteria</taxon>
        <taxon>Bacillati</taxon>
        <taxon>Bacillota</taxon>
        <taxon>Bacilli</taxon>
        <taxon>Bacillales</taxon>
        <taxon>Thermoactinomycetaceae</taxon>
        <taxon>Shimazuella</taxon>
    </lineage>
</organism>
<gene>
    <name evidence="1" type="ORF">GSM42_05915</name>
</gene>
<dbReference type="AlphaFoldDB" id="A0A6I4VXU0"/>
<dbReference type="EMBL" id="WUUL01000003">
    <property type="protein sequence ID" value="MXQ53274.1"/>
    <property type="molecule type" value="Genomic_DNA"/>
</dbReference>